<evidence type="ECO:0000313" key="1">
    <source>
        <dbReference type="EMBL" id="KAF1840531.1"/>
    </source>
</evidence>
<proteinExistence type="predicted"/>
<dbReference type="EMBL" id="ML976620">
    <property type="protein sequence ID" value="KAF1840531.1"/>
    <property type="molecule type" value="Genomic_DNA"/>
</dbReference>
<dbReference type="GeneID" id="63851653"/>
<evidence type="ECO:0000313" key="2">
    <source>
        <dbReference type="Proteomes" id="UP000800039"/>
    </source>
</evidence>
<gene>
    <name evidence="1" type="ORF">K460DRAFT_371723</name>
</gene>
<dbReference type="RefSeq" id="XP_040783094.1">
    <property type="nucleotide sequence ID" value="XM_040934402.1"/>
</dbReference>
<reference evidence="1" key="1">
    <citation type="submission" date="2020-01" db="EMBL/GenBank/DDBJ databases">
        <authorList>
            <consortium name="DOE Joint Genome Institute"/>
            <person name="Haridas S."/>
            <person name="Albert R."/>
            <person name="Binder M."/>
            <person name="Bloem J."/>
            <person name="Labutti K."/>
            <person name="Salamov A."/>
            <person name="Andreopoulos B."/>
            <person name="Baker S.E."/>
            <person name="Barry K."/>
            <person name="Bills G."/>
            <person name="Bluhm B.H."/>
            <person name="Cannon C."/>
            <person name="Castanera R."/>
            <person name="Culley D.E."/>
            <person name="Daum C."/>
            <person name="Ezra D."/>
            <person name="Gonzalez J.B."/>
            <person name="Henrissat B."/>
            <person name="Kuo A."/>
            <person name="Liang C."/>
            <person name="Lipzen A."/>
            <person name="Lutzoni F."/>
            <person name="Magnuson J."/>
            <person name="Mondo S."/>
            <person name="Nolan M."/>
            <person name="Ohm R."/>
            <person name="Pangilinan J."/>
            <person name="Park H.-J."/>
            <person name="Ramirez L."/>
            <person name="Alfaro M."/>
            <person name="Sun H."/>
            <person name="Tritt A."/>
            <person name="Yoshinaga Y."/>
            <person name="Zwiers L.-H."/>
            <person name="Turgeon B.G."/>
            <person name="Goodwin S.B."/>
            <person name="Spatafora J.W."/>
            <person name="Crous P.W."/>
            <person name="Grigoriev I.V."/>
        </authorList>
    </citation>
    <scope>NUCLEOTIDE SEQUENCE</scope>
    <source>
        <strain evidence="1">CBS 394.84</strain>
    </source>
</reference>
<dbReference type="Proteomes" id="UP000800039">
    <property type="component" value="Unassembled WGS sequence"/>
</dbReference>
<protein>
    <submittedName>
        <fullName evidence="1">Uncharacterized protein</fullName>
    </submittedName>
</protein>
<name>A0A9P4L350_9PLEO</name>
<organism evidence="1 2">
    <name type="scientific">Cucurbitaria berberidis CBS 394.84</name>
    <dbReference type="NCBI Taxonomy" id="1168544"/>
    <lineage>
        <taxon>Eukaryota</taxon>
        <taxon>Fungi</taxon>
        <taxon>Dikarya</taxon>
        <taxon>Ascomycota</taxon>
        <taxon>Pezizomycotina</taxon>
        <taxon>Dothideomycetes</taxon>
        <taxon>Pleosporomycetidae</taxon>
        <taxon>Pleosporales</taxon>
        <taxon>Pleosporineae</taxon>
        <taxon>Cucurbitariaceae</taxon>
        <taxon>Cucurbitaria</taxon>
    </lineage>
</organism>
<accession>A0A9P4L350</accession>
<comment type="caution">
    <text evidence="1">The sequence shown here is derived from an EMBL/GenBank/DDBJ whole genome shotgun (WGS) entry which is preliminary data.</text>
</comment>
<dbReference type="AlphaFoldDB" id="A0A9P4L350"/>
<keyword evidence="2" id="KW-1185">Reference proteome</keyword>
<sequence>MPGYITLIMTSGPSSIPILPDEGVRTPNAAVIQTTMTAPVAPTTASAPITATTTSAHGIQVVTG</sequence>